<evidence type="ECO:0000313" key="7">
    <source>
        <dbReference type="Proteomes" id="UP000246145"/>
    </source>
</evidence>
<dbReference type="Gene3D" id="3.50.50.60">
    <property type="entry name" value="FAD/NAD(P)-binding domain"/>
    <property type="match status" value="2"/>
</dbReference>
<keyword evidence="2" id="KW-0285">Flavoprotein</keyword>
<dbReference type="InterPro" id="IPR036188">
    <property type="entry name" value="FAD/NAD-bd_sf"/>
</dbReference>
<feature type="domain" description="Pyridine nucleotide-disulphide oxidoreductase dimerisation" evidence="4">
    <location>
        <begin position="349"/>
        <end position="452"/>
    </location>
</feature>
<dbReference type="RefSeq" id="WP_017523375.1">
    <property type="nucleotide sequence ID" value="NZ_JACCEX010000004.1"/>
</dbReference>
<dbReference type="PRINTS" id="PR00411">
    <property type="entry name" value="PNDRDTASEI"/>
</dbReference>
<sequence>MNTLETDVAIVGAGTAGMTAYRAVKSAGRRAILIEGGPYGTMCARVGCMPSKLLIAAADAAHAVQHSAPFGVRIDGKVGIDGRQVMDRLKRERDRFVGFVLEKINAMPAEDKLRGHAHFLSDTQLQVGDNLRVRAASTVVATGSAPFVPSMYKSLGDRLVVNDDVFSWDDLPRRVLVVGTGPIGLELGQALARLGVQVHVLGRSGGLGGITDPVVRASALGAFQAEFDLRLNTEVLEAVRKGDEVHVRFASKEGEETTACYDYVLMAAGRLPELEGLQLGNTSAKLDDKGMPRLDVATLQVEGTPIFLAGDVNGVTPLQHEAANDGRLAGANAARFPDVQPRKPRAPLSIVFTDPQIAHAGVFFRDLPKGAVIGKVDFENQGRSRIKLRNRGKLRVYAQADSGRFLGAEMVGPAAEHIGHLLAWAVQAELTVGQMLEMPFYHPVIEEGVRTALRDAARQV</sequence>
<keyword evidence="7" id="KW-1185">Reference proteome</keyword>
<dbReference type="Pfam" id="PF02852">
    <property type="entry name" value="Pyr_redox_dim"/>
    <property type="match status" value="1"/>
</dbReference>
<dbReference type="Pfam" id="PF07992">
    <property type="entry name" value="Pyr_redox_2"/>
    <property type="match status" value="1"/>
</dbReference>
<evidence type="ECO:0000313" key="6">
    <source>
        <dbReference type="EMBL" id="PVY61265.1"/>
    </source>
</evidence>
<dbReference type="GO" id="GO:0003955">
    <property type="term" value="F:NAD(P)H dehydrogenase (quinone) activity"/>
    <property type="evidence" value="ECO:0007669"/>
    <property type="project" value="TreeGrafter"/>
</dbReference>
<comment type="caution">
    <text evidence="6">The sequence shown here is derived from an EMBL/GenBank/DDBJ whole genome shotgun (WGS) entry which is preliminary data.</text>
</comment>
<evidence type="ECO:0000259" key="5">
    <source>
        <dbReference type="Pfam" id="PF07992"/>
    </source>
</evidence>
<dbReference type="SUPFAM" id="SSF51905">
    <property type="entry name" value="FAD/NAD(P)-binding domain"/>
    <property type="match status" value="1"/>
</dbReference>
<proteinExistence type="predicted"/>
<gene>
    <name evidence="6" type="ORF">C7440_2815</name>
</gene>
<organism evidence="6 7">
    <name type="scientific">Pusillimonas noertemannii</name>
    <dbReference type="NCBI Taxonomy" id="305977"/>
    <lineage>
        <taxon>Bacteria</taxon>
        <taxon>Pseudomonadati</taxon>
        <taxon>Pseudomonadota</taxon>
        <taxon>Betaproteobacteria</taxon>
        <taxon>Burkholderiales</taxon>
        <taxon>Alcaligenaceae</taxon>
        <taxon>Pusillimonas</taxon>
    </lineage>
</organism>
<accession>A0A2U1CJU8</accession>
<dbReference type="STRING" id="1231391.GCA_000308195_01007"/>
<dbReference type="InterPro" id="IPR016156">
    <property type="entry name" value="FAD/NAD-linked_Rdtase_dimer_sf"/>
</dbReference>
<dbReference type="PANTHER" id="PTHR43014:SF4">
    <property type="entry name" value="PYRIDINE NUCLEOTIDE-DISULFIDE OXIDOREDUCTASE RCLA-RELATED"/>
    <property type="match status" value="1"/>
</dbReference>
<dbReference type="Proteomes" id="UP000246145">
    <property type="component" value="Unassembled WGS sequence"/>
</dbReference>
<dbReference type="PANTHER" id="PTHR43014">
    <property type="entry name" value="MERCURIC REDUCTASE"/>
    <property type="match status" value="1"/>
</dbReference>
<name>A0A2U1CJU8_9BURK</name>
<dbReference type="GO" id="GO:0050660">
    <property type="term" value="F:flavin adenine dinucleotide binding"/>
    <property type="evidence" value="ECO:0007669"/>
    <property type="project" value="TreeGrafter"/>
</dbReference>
<dbReference type="InterPro" id="IPR023753">
    <property type="entry name" value="FAD/NAD-binding_dom"/>
</dbReference>
<evidence type="ECO:0000256" key="3">
    <source>
        <dbReference type="ARBA" id="ARBA00022827"/>
    </source>
</evidence>
<feature type="domain" description="FAD/NAD(P)-binding" evidence="5">
    <location>
        <begin position="7"/>
        <end position="326"/>
    </location>
</feature>
<dbReference type="NCBIfam" id="NF004939">
    <property type="entry name" value="PRK06292.1-1"/>
    <property type="match status" value="1"/>
</dbReference>
<dbReference type="PRINTS" id="PR00368">
    <property type="entry name" value="FADPNR"/>
</dbReference>
<dbReference type="EMBL" id="QEKO01000004">
    <property type="protein sequence ID" value="PVY61265.1"/>
    <property type="molecule type" value="Genomic_DNA"/>
</dbReference>
<dbReference type="SUPFAM" id="SSF55424">
    <property type="entry name" value="FAD/NAD-linked reductases, dimerisation (C-terminal) domain"/>
    <property type="match status" value="1"/>
</dbReference>
<dbReference type="OrthoDB" id="178496at2"/>
<dbReference type="AlphaFoldDB" id="A0A2U1CJU8"/>
<evidence type="ECO:0000256" key="2">
    <source>
        <dbReference type="ARBA" id="ARBA00022630"/>
    </source>
</evidence>
<dbReference type="InterPro" id="IPR036324">
    <property type="entry name" value="Mn/Fe_SOD_N_sf"/>
</dbReference>
<protein>
    <submittedName>
        <fullName evidence="6">Dihydrolipoamide dehydrogenase</fullName>
    </submittedName>
</protein>
<comment type="cofactor">
    <cofactor evidence="1">
        <name>FAD</name>
        <dbReference type="ChEBI" id="CHEBI:57692"/>
    </cofactor>
</comment>
<evidence type="ECO:0000256" key="1">
    <source>
        <dbReference type="ARBA" id="ARBA00001974"/>
    </source>
</evidence>
<dbReference type="Gene3D" id="1.10.287.990">
    <property type="entry name" value="Fe,Mn superoxide dismutase (SOD) domain"/>
    <property type="match status" value="1"/>
</dbReference>
<evidence type="ECO:0000259" key="4">
    <source>
        <dbReference type="Pfam" id="PF02852"/>
    </source>
</evidence>
<reference evidence="6 7" key="1">
    <citation type="submission" date="2018-04" db="EMBL/GenBank/DDBJ databases">
        <title>Genomic Encyclopedia of Type Strains, Phase IV (KMG-IV): sequencing the most valuable type-strain genomes for metagenomic binning, comparative biology and taxonomic classification.</title>
        <authorList>
            <person name="Goeker M."/>
        </authorList>
    </citation>
    <scope>NUCLEOTIDE SEQUENCE [LARGE SCALE GENOMIC DNA]</scope>
    <source>
        <strain evidence="6 7">DSM 10065</strain>
    </source>
</reference>
<keyword evidence="3" id="KW-0274">FAD</keyword>
<dbReference type="Gene3D" id="3.30.390.30">
    <property type="match status" value="1"/>
</dbReference>
<dbReference type="InterPro" id="IPR004099">
    <property type="entry name" value="Pyr_nucl-diS_OxRdtase_dimer"/>
</dbReference>